<dbReference type="GO" id="GO:0018741">
    <property type="term" value="F:linear primary-alkylsulfatase activity"/>
    <property type="evidence" value="ECO:0007669"/>
    <property type="project" value="UniProtKB-EC"/>
</dbReference>
<dbReference type="FunFam" id="1.25.40.880:FF:000001">
    <property type="entry name" value="SDS hydrolase SdsA1"/>
    <property type="match status" value="1"/>
</dbReference>
<dbReference type="InterPro" id="IPR029229">
    <property type="entry name" value="Alkyl_sulf_C"/>
</dbReference>
<accession>A0A6M1RS61</accession>
<evidence type="ECO:0000256" key="8">
    <source>
        <dbReference type="ARBA" id="ARBA00075789"/>
    </source>
</evidence>
<dbReference type="AlphaFoldDB" id="A0A6M1RS61"/>
<dbReference type="Pfam" id="PF14864">
    <property type="entry name" value="Alkyl_sulf_C"/>
    <property type="match status" value="1"/>
</dbReference>
<dbReference type="Gene3D" id="1.25.40.880">
    <property type="entry name" value="Alkyl sulfatase, dimerisation domain"/>
    <property type="match status" value="1"/>
</dbReference>
<dbReference type="InterPro" id="IPR036527">
    <property type="entry name" value="SCP2_sterol-bd_dom_sf"/>
</dbReference>
<evidence type="ECO:0000256" key="4">
    <source>
        <dbReference type="ARBA" id="ARBA00022833"/>
    </source>
</evidence>
<evidence type="ECO:0000256" key="6">
    <source>
        <dbReference type="ARBA" id="ARBA00066568"/>
    </source>
</evidence>
<sequence>MNKTFKPTLIALMIAAISAPAFAHNYSAEAKAPSETTKTFAAEQRATLPFSDTEDFKLVEKGLIARQDNLEIKNAQGKVVWELGNYDFLLNGKDYDSIHPSLQRQAQLNMHHGLYKVTDRIYQVRGYDLANITFVKGDTGWIIFDPLTVPETAKAALDFVNAELGERPVKAVVFSHAHADHFGGVKGVVSQEQVDKGEVDIIAPKGFLHHAVAENVLAGNAMSRRVTYQYGNALAKSPTGQVDAAIGKGVAQGEVSLIAPTTVIMDETETLTIDGITMEFQNTPGTEAPAEMNTYFPQFKALWMAENTVGGLHNVYTLRGAEVRDAQAWSKYINQSIHMYAKEADVMFASHTWPRWGNDNINQFLRKQRDMYGYIHDQALRLANHGVTINEIQDEFHVPDVLAHEWYNRGYHGSYHRNAKAVINKYLGYFDMNPATLRPLAPADAAPKYVEAMGGIDNVLNIGQTAYQNGEYRWCAEIVDKAVFAEPSNKKARYLQADCLEQLGYQSESAGERNTYLMGANELRHGLPKVEATKTASADTVVAMDTELFLDYLGVRLNGEKAAGVNYTINFVLPDVNEKFLVELENAHLNNLKGIQSDNPDMTLTIDRAELNKALMGKTSIAKLVEQGNAKIDGNGKALTDIAGMLDNFEFWFNIIEPKVQK</sequence>
<feature type="chain" id="PRO_5026662795" description="Linear primary-alkylsulfatase" evidence="9">
    <location>
        <begin position="24"/>
        <end position="662"/>
    </location>
</feature>
<keyword evidence="3" id="KW-0378">Hydrolase</keyword>
<comment type="caution">
    <text evidence="11">The sequence shown here is derived from an EMBL/GenBank/DDBJ whole genome shotgun (WGS) entry which is preliminary data.</text>
</comment>
<evidence type="ECO:0000313" key="12">
    <source>
        <dbReference type="Proteomes" id="UP000473008"/>
    </source>
</evidence>
<dbReference type="InterPro" id="IPR029228">
    <property type="entry name" value="Alkyl_sulf_dimr"/>
</dbReference>
<dbReference type="PANTHER" id="PTHR43223:SF1">
    <property type="entry name" value="ALKYL_ARYL-SULFATASE BDS1"/>
    <property type="match status" value="1"/>
</dbReference>
<gene>
    <name evidence="11" type="ORF">G5S52_14745</name>
</gene>
<dbReference type="RefSeq" id="WP_165015196.1">
    <property type="nucleotide sequence ID" value="NZ_JAALDL010000011.1"/>
</dbReference>
<evidence type="ECO:0000256" key="5">
    <source>
        <dbReference type="ARBA" id="ARBA00033751"/>
    </source>
</evidence>
<keyword evidence="4" id="KW-0862">Zinc</keyword>
<dbReference type="GO" id="GO:0018909">
    <property type="term" value="P:dodecyl sulfate metabolic process"/>
    <property type="evidence" value="ECO:0007669"/>
    <property type="project" value="InterPro"/>
</dbReference>
<dbReference type="GO" id="GO:0046872">
    <property type="term" value="F:metal ion binding"/>
    <property type="evidence" value="ECO:0007669"/>
    <property type="project" value="UniProtKB-KW"/>
</dbReference>
<reference evidence="11 12" key="1">
    <citation type="submission" date="2020-02" db="EMBL/GenBank/DDBJ databases">
        <title>The draft genome of Grimontia sedimenta sp. nov., isolated from benthic sediments near coral reefs south of Kuwait.</title>
        <authorList>
            <person name="Mahmoud H.M."/>
            <person name="Jose L."/>
            <person name="Eapen S."/>
        </authorList>
    </citation>
    <scope>NUCLEOTIDE SEQUENCE [LARGE SCALE GENOMIC DNA]</scope>
    <source>
        <strain evidence="11 12">S25</strain>
    </source>
</reference>
<dbReference type="InterPro" id="IPR044097">
    <property type="entry name" value="Bds1/SdsA1_MBL-fold"/>
</dbReference>
<dbReference type="FunFam" id="3.60.15.30:FF:000001">
    <property type="entry name" value="Alkyl/aryl-sulfatase BDS1"/>
    <property type="match status" value="1"/>
</dbReference>
<comment type="similarity">
    <text evidence="5">Belongs to the metallo-beta-lactamase superfamily. Type III sulfatase family.</text>
</comment>
<name>A0A6M1RS61_9GAMM</name>
<dbReference type="GO" id="GO:0030288">
    <property type="term" value="C:outer membrane-bounded periplasmic space"/>
    <property type="evidence" value="ECO:0007669"/>
    <property type="project" value="TreeGrafter"/>
</dbReference>
<dbReference type="EC" id="3.1.6.21" evidence="6"/>
<dbReference type="Proteomes" id="UP000473008">
    <property type="component" value="Unassembled WGS sequence"/>
</dbReference>
<dbReference type="SUPFAM" id="SSF56281">
    <property type="entry name" value="Metallo-hydrolase/oxidoreductase"/>
    <property type="match status" value="1"/>
</dbReference>
<evidence type="ECO:0000256" key="3">
    <source>
        <dbReference type="ARBA" id="ARBA00022801"/>
    </source>
</evidence>
<comment type="cofactor">
    <cofactor evidence="1">
        <name>Zn(2+)</name>
        <dbReference type="ChEBI" id="CHEBI:29105"/>
    </cofactor>
</comment>
<evidence type="ECO:0000256" key="9">
    <source>
        <dbReference type="SAM" id="SignalP"/>
    </source>
</evidence>
<evidence type="ECO:0000259" key="10">
    <source>
        <dbReference type="SMART" id="SM00849"/>
    </source>
</evidence>
<keyword evidence="12" id="KW-1185">Reference proteome</keyword>
<dbReference type="CDD" id="cd07710">
    <property type="entry name" value="arylsulfatase_Sdsa1-like_MBL-fold"/>
    <property type="match status" value="1"/>
</dbReference>
<protein>
    <recommendedName>
        <fullName evidence="7">Linear primary-alkylsulfatase</fullName>
        <ecNumber evidence="6">3.1.6.21</ecNumber>
    </recommendedName>
    <alternativeName>
        <fullName evidence="8">Type III linear primary-alkylsulfatase</fullName>
    </alternativeName>
</protein>
<feature type="domain" description="Metallo-beta-lactamase" evidence="10">
    <location>
        <begin position="129"/>
        <end position="351"/>
    </location>
</feature>
<dbReference type="InterPro" id="IPR001279">
    <property type="entry name" value="Metallo-B-lactamas"/>
</dbReference>
<feature type="signal peptide" evidence="9">
    <location>
        <begin position="1"/>
        <end position="23"/>
    </location>
</feature>
<dbReference type="PANTHER" id="PTHR43223">
    <property type="entry name" value="ALKYL/ARYL-SULFATASE"/>
    <property type="match status" value="1"/>
</dbReference>
<dbReference type="EMBL" id="JAALDL010000011">
    <property type="protein sequence ID" value="NGN98857.1"/>
    <property type="molecule type" value="Genomic_DNA"/>
</dbReference>
<dbReference type="SMART" id="SM00849">
    <property type="entry name" value="Lactamase_B"/>
    <property type="match status" value="1"/>
</dbReference>
<evidence type="ECO:0000256" key="1">
    <source>
        <dbReference type="ARBA" id="ARBA00001947"/>
    </source>
</evidence>
<organism evidence="11 12">
    <name type="scientific">Grimontia sedimenti</name>
    <dbReference type="NCBI Taxonomy" id="2711294"/>
    <lineage>
        <taxon>Bacteria</taxon>
        <taxon>Pseudomonadati</taxon>
        <taxon>Pseudomonadota</taxon>
        <taxon>Gammaproteobacteria</taxon>
        <taxon>Vibrionales</taxon>
        <taxon>Vibrionaceae</taxon>
        <taxon>Grimontia</taxon>
    </lineage>
</organism>
<dbReference type="InterPro" id="IPR036866">
    <property type="entry name" value="RibonucZ/Hydroxyglut_hydro"/>
</dbReference>
<evidence type="ECO:0000256" key="7">
    <source>
        <dbReference type="ARBA" id="ARBA00068034"/>
    </source>
</evidence>
<evidence type="ECO:0000256" key="2">
    <source>
        <dbReference type="ARBA" id="ARBA00022723"/>
    </source>
</evidence>
<dbReference type="InterPro" id="IPR052195">
    <property type="entry name" value="Bact_Alkyl/Aryl-Sulfatase"/>
</dbReference>
<dbReference type="GO" id="GO:0046983">
    <property type="term" value="F:protein dimerization activity"/>
    <property type="evidence" value="ECO:0007669"/>
    <property type="project" value="InterPro"/>
</dbReference>
<dbReference type="Pfam" id="PF00753">
    <property type="entry name" value="Lactamase_B"/>
    <property type="match status" value="1"/>
</dbReference>
<dbReference type="InterPro" id="IPR038536">
    <property type="entry name" value="Alkyl/aryl-sulf_dimr_sf"/>
</dbReference>
<evidence type="ECO:0000313" key="11">
    <source>
        <dbReference type="EMBL" id="NGN98857.1"/>
    </source>
</evidence>
<dbReference type="Gene3D" id="3.30.1050.10">
    <property type="entry name" value="SCP2 sterol-binding domain"/>
    <property type="match status" value="1"/>
</dbReference>
<dbReference type="Gene3D" id="3.60.15.30">
    <property type="entry name" value="Metallo-beta-lactamase domain"/>
    <property type="match status" value="1"/>
</dbReference>
<proteinExistence type="inferred from homology"/>
<keyword evidence="2" id="KW-0479">Metal-binding</keyword>
<keyword evidence="9" id="KW-0732">Signal</keyword>
<dbReference type="Pfam" id="PF14863">
    <property type="entry name" value="Alkyl_sulf_dimr"/>
    <property type="match status" value="1"/>
</dbReference>
<dbReference type="SUPFAM" id="SSF55718">
    <property type="entry name" value="SCP-like"/>
    <property type="match status" value="1"/>
</dbReference>